<feature type="region of interest" description="Disordered" evidence="1">
    <location>
        <begin position="237"/>
        <end position="274"/>
    </location>
</feature>
<name>A0A0R0ATW5_9GAMM</name>
<dbReference type="Pfam" id="PF08238">
    <property type="entry name" value="Sel1"/>
    <property type="match status" value="2"/>
</dbReference>
<dbReference type="EMBL" id="LLXS01000001">
    <property type="protein sequence ID" value="KRG45450.1"/>
    <property type="molecule type" value="Genomic_DNA"/>
</dbReference>
<protein>
    <recommendedName>
        <fullName evidence="5">Sel1 repeat family protein</fullName>
    </recommendedName>
</protein>
<evidence type="ECO:0008006" key="5">
    <source>
        <dbReference type="Google" id="ProtNLM"/>
    </source>
</evidence>
<sequence>MRRSAATLTVVLLAMASTDLAWAGKNTAPLTEDPTQDALMISAGFLNGHPDLRFRLLALEKRQAGKLDDAFKFFQRAAYYADKPSQGMVAEMLWNGTGTPQDKSAAYAWMDMAAERGYEGFLELRERYWAALDEAQRERAISLGQDIYARYGDEAALPRIANEIRKERKAVTGSRTGFAGNLKIYVPGPAGSMEEIDATKFYDDRYWDPKQYQAWHDAIWMKPRVARVDIGGVEQVPAAPDKHSRIPQVAPQVDAPEPVTEDAMPKLNEGAGKR</sequence>
<keyword evidence="4" id="KW-1185">Reference proteome</keyword>
<evidence type="ECO:0000256" key="1">
    <source>
        <dbReference type="SAM" id="MobiDB-lite"/>
    </source>
</evidence>
<dbReference type="Gene3D" id="1.25.40.10">
    <property type="entry name" value="Tetratricopeptide repeat domain"/>
    <property type="match status" value="1"/>
</dbReference>
<evidence type="ECO:0000313" key="3">
    <source>
        <dbReference type="EMBL" id="KRG45450.1"/>
    </source>
</evidence>
<proteinExistence type="predicted"/>
<dbReference type="Proteomes" id="UP000050836">
    <property type="component" value="Unassembled WGS sequence"/>
</dbReference>
<dbReference type="AlphaFoldDB" id="A0A0R0ATW5"/>
<evidence type="ECO:0000313" key="4">
    <source>
        <dbReference type="Proteomes" id="UP000050836"/>
    </source>
</evidence>
<dbReference type="InterPro" id="IPR006597">
    <property type="entry name" value="Sel1-like"/>
</dbReference>
<feature type="signal peptide" evidence="2">
    <location>
        <begin position="1"/>
        <end position="23"/>
    </location>
</feature>
<feature type="chain" id="PRO_5006391324" description="Sel1 repeat family protein" evidence="2">
    <location>
        <begin position="24"/>
        <end position="274"/>
    </location>
</feature>
<reference evidence="3 4" key="1">
    <citation type="submission" date="2015-10" db="EMBL/GenBank/DDBJ databases">
        <title>Genome sequencing and analysis of members of genus Stenotrophomonas.</title>
        <authorList>
            <person name="Patil P.P."/>
            <person name="Midha S."/>
            <person name="Patil P.B."/>
        </authorList>
    </citation>
    <scope>NUCLEOTIDE SEQUENCE [LARGE SCALE GENOMIC DNA]</scope>
    <source>
        <strain evidence="3 4">JCM 9942</strain>
    </source>
</reference>
<dbReference type="SMART" id="SM00671">
    <property type="entry name" value="SEL1"/>
    <property type="match status" value="1"/>
</dbReference>
<gene>
    <name evidence="3" type="ORF">ARC78_00365</name>
</gene>
<comment type="caution">
    <text evidence="3">The sequence shown here is derived from an EMBL/GenBank/DDBJ whole genome shotgun (WGS) entry which is preliminary data.</text>
</comment>
<keyword evidence="2" id="KW-0732">Signal</keyword>
<dbReference type="RefSeq" id="WP_057505483.1">
    <property type="nucleotide sequence ID" value="NZ_LLXS01000001.1"/>
</dbReference>
<dbReference type="SUPFAM" id="SSF81901">
    <property type="entry name" value="HCP-like"/>
    <property type="match status" value="1"/>
</dbReference>
<dbReference type="InterPro" id="IPR011990">
    <property type="entry name" value="TPR-like_helical_dom_sf"/>
</dbReference>
<accession>A0A0R0ATW5</accession>
<organism evidence="3 4">
    <name type="scientific">Stenotrophomonas pictorum JCM 9942</name>
    <dbReference type="NCBI Taxonomy" id="1236960"/>
    <lineage>
        <taxon>Bacteria</taxon>
        <taxon>Pseudomonadati</taxon>
        <taxon>Pseudomonadota</taxon>
        <taxon>Gammaproteobacteria</taxon>
        <taxon>Lysobacterales</taxon>
        <taxon>Lysobacteraceae</taxon>
        <taxon>Stenotrophomonas</taxon>
    </lineage>
</organism>
<evidence type="ECO:0000256" key="2">
    <source>
        <dbReference type="SAM" id="SignalP"/>
    </source>
</evidence>